<keyword evidence="4" id="KW-0809">Transit peptide</keyword>
<dbReference type="GO" id="GO:0051087">
    <property type="term" value="F:protein-folding chaperone binding"/>
    <property type="evidence" value="ECO:0007669"/>
    <property type="project" value="TreeGrafter"/>
</dbReference>
<feature type="coiled-coil region" evidence="7">
    <location>
        <begin position="52"/>
        <end position="79"/>
    </location>
</feature>
<comment type="caution">
    <text evidence="10">The sequence shown here is derived from an EMBL/GenBank/DDBJ whole genome shotgun (WGS) entry which is preliminary data.</text>
</comment>
<keyword evidence="3" id="KW-0999">Mitochondrion inner membrane</keyword>
<keyword evidence="5" id="KW-0496">Mitochondrion</keyword>
<evidence type="ECO:0000256" key="3">
    <source>
        <dbReference type="ARBA" id="ARBA00022792"/>
    </source>
</evidence>
<comment type="similarity">
    <text evidence="2">Belongs to the Tim44 family.</text>
</comment>
<dbReference type="AlphaFoldDB" id="A0AA35RKJ8"/>
<evidence type="ECO:0000256" key="5">
    <source>
        <dbReference type="ARBA" id="ARBA00023128"/>
    </source>
</evidence>
<protein>
    <submittedName>
        <fullName evidence="10">Mitochondrial import inner membrane translocase subunit TIM44</fullName>
    </submittedName>
</protein>
<reference evidence="10" key="1">
    <citation type="submission" date="2023-03" db="EMBL/GenBank/DDBJ databases">
        <authorList>
            <person name="Steffen K."/>
            <person name="Cardenas P."/>
        </authorList>
    </citation>
    <scope>NUCLEOTIDE SEQUENCE</scope>
</reference>
<dbReference type="Gene3D" id="3.10.450.240">
    <property type="match status" value="1"/>
</dbReference>
<dbReference type="SMART" id="SM00978">
    <property type="entry name" value="Tim44"/>
    <property type="match status" value="1"/>
</dbReference>
<feature type="region of interest" description="Disordered" evidence="8">
    <location>
        <begin position="198"/>
        <end position="220"/>
    </location>
</feature>
<evidence type="ECO:0000256" key="7">
    <source>
        <dbReference type="SAM" id="Coils"/>
    </source>
</evidence>
<evidence type="ECO:0000256" key="2">
    <source>
        <dbReference type="ARBA" id="ARBA00009597"/>
    </source>
</evidence>
<dbReference type="GO" id="GO:0030150">
    <property type="term" value="P:protein import into mitochondrial matrix"/>
    <property type="evidence" value="ECO:0007669"/>
    <property type="project" value="TreeGrafter"/>
</dbReference>
<evidence type="ECO:0000256" key="4">
    <source>
        <dbReference type="ARBA" id="ARBA00022946"/>
    </source>
</evidence>
<dbReference type="InterPro" id="IPR039544">
    <property type="entry name" value="Tim44-like"/>
</dbReference>
<dbReference type="GO" id="GO:0005743">
    <property type="term" value="C:mitochondrial inner membrane"/>
    <property type="evidence" value="ECO:0007669"/>
    <property type="project" value="UniProtKB-SubCell"/>
</dbReference>
<dbReference type="Proteomes" id="UP001174909">
    <property type="component" value="Unassembled WGS sequence"/>
</dbReference>
<keyword evidence="11" id="KW-1185">Reference proteome</keyword>
<dbReference type="PANTHER" id="PTHR10721:SF1">
    <property type="entry name" value="MITOCHONDRIAL IMPORT INNER MEMBRANE TRANSLOCASE SUBUNIT TIM44"/>
    <property type="match status" value="1"/>
</dbReference>
<feature type="domain" description="Tim44-like" evidence="9">
    <location>
        <begin position="282"/>
        <end position="433"/>
    </location>
</feature>
<dbReference type="PANTHER" id="PTHR10721">
    <property type="entry name" value="MITOCHONDRIAL IMPORT INNER MEMBRANE TRANSLOCASE SUBUNIT TIM44"/>
    <property type="match status" value="1"/>
</dbReference>
<evidence type="ECO:0000313" key="11">
    <source>
        <dbReference type="Proteomes" id="UP001174909"/>
    </source>
</evidence>
<dbReference type="InterPro" id="IPR007379">
    <property type="entry name" value="Tim44-like_dom"/>
</dbReference>
<comment type="subcellular location">
    <subcellularLocation>
        <location evidence="1">Mitochondrion inner membrane</location>
    </subcellularLocation>
</comment>
<proteinExistence type="inferred from homology"/>
<sequence length="441" mass="50060">MSSIARMSILRRQYIPRRVCVRWSSGGEEGGEERSGKNKRRIGFVENFLSNLQQGLQRNKDMQESLKGLREERERMQRSYVLQRWKEGAEEGWEKAREGGRKGWELVRNSWGKTREGLSKTVSGVSGSELGRRGSHIATKTAEKVADQAEELVKTDVGQAVQKGATVVKEELLDDIIKHSAPYKPPERIQTRAEMSAGHASSAARDEDFIQPNDDTKGVTVTQQSNWRQRWQKLREENPISNLLYSLRMRYDESDHVVVRGSRAVTDRVGDAFGSVMNQSDMALALAEIKKIDRSFDKEKFIERCRFEIIPTVLEAYIRGDLEALKDWCHEAAYSVIAAVVNQRAEPGVTIDSRILEVRDTDLLWPQILMAKVLDPGPVLVLSFQAQQLTLKTRAGSDTQEELLENVYYVWALCRDQSQYDPITAWKVLEFGIAAAGKMLV</sequence>
<dbReference type="EMBL" id="CASHTH010001248">
    <property type="protein sequence ID" value="CAI8013228.1"/>
    <property type="molecule type" value="Genomic_DNA"/>
</dbReference>
<evidence type="ECO:0000256" key="1">
    <source>
        <dbReference type="ARBA" id="ARBA00004273"/>
    </source>
</evidence>
<accession>A0AA35RKJ8</accession>
<dbReference type="InterPro" id="IPR032710">
    <property type="entry name" value="NTF2-like_dom_sf"/>
</dbReference>
<keyword evidence="7" id="KW-0175">Coiled coil</keyword>
<evidence type="ECO:0000256" key="8">
    <source>
        <dbReference type="SAM" id="MobiDB-lite"/>
    </source>
</evidence>
<evidence type="ECO:0000259" key="9">
    <source>
        <dbReference type="SMART" id="SM00978"/>
    </source>
</evidence>
<keyword evidence="6" id="KW-0472">Membrane</keyword>
<organism evidence="10 11">
    <name type="scientific">Geodia barretti</name>
    <name type="common">Barrett's horny sponge</name>
    <dbReference type="NCBI Taxonomy" id="519541"/>
    <lineage>
        <taxon>Eukaryota</taxon>
        <taxon>Metazoa</taxon>
        <taxon>Porifera</taxon>
        <taxon>Demospongiae</taxon>
        <taxon>Heteroscleromorpha</taxon>
        <taxon>Tetractinellida</taxon>
        <taxon>Astrophorina</taxon>
        <taxon>Geodiidae</taxon>
        <taxon>Geodia</taxon>
    </lineage>
</organism>
<name>A0AA35RKJ8_GEOBA</name>
<dbReference type="Pfam" id="PF04280">
    <property type="entry name" value="Tim44"/>
    <property type="match status" value="1"/>
</dbReference>
<gene>
    <name evidence="10" type="ORF">GBAR_LOCUS8415</name>
</gene>
<evidence type="ECO:0000256" key="6">
    <source>
        <dbReference type="ARBA" id="ARBA00023136"/>
    </source>
</evidence>
<evidence type="ECO:0000313" key="10">
    <source>
        <dbReference type="EMBL" id="CAI8013228.1"/>
    </source>
</evidence>
<dbReference type="SUPFAM" id="SSF54427">
    <property type="entry name" value="NTF2-like"/>
    <property type="match status" value="1"/>
</dbReference>